<sequence>MTQHQMRQYDDHLGNGQGMLSVPVEPTSRPDANDQQHKALLVLTMAQRTAEEHIDGARREADRIRAEARAAAEQIVAHAQAQADTLRSDAEKILARARMSAEKVAGEAEAFARDTEQHAGEVLAEAQGRAEQIVRQAQENAYDIKQRAEQTYEDVVGGLTAKRQALQQQIEALEQFDHEYRARLTSFMQQQMRALWVGQPQVAADFEDAGTVVGELLPAARSESRDDREDAPEQQSVT</sequence>
<accession>A0ABY5YW38</accession>
<feature type="coiled-coil region" evidence="1">
    <location>
        <begin position="47"/>
        <end position="89"/>
    </location>
</feature>
<proteinExistence type="predicted"/>
<gene>
    <name evidence="3" type="ORF">Drose_19240</name>
</gene>
<feature type="region of interest" description="Disordered" evidence="2">
    <location>
        <begin position="1"/>
        <end position="33"/>
    </location>
</feature>
<dbReference type="InterPro" id="IPR007793">
    <property type="entry name" value="DivIVA_fam"/>
</dbReference>
<dbReference type="Proteomes" id="UP001058271">
    <property type="component" value="Chromosome"/>
</dbReference>
<dbReference type="PANTHER" id="PTHR35794:SF2">
    <property type="entry name" value="CELL DIVISION PROTEIN DIVIVA"/>
    <property type="match status" value="1"/>
</dbReference>
<feature type="region of interest" description="Disordered" evidence="2">
    <location>
        <begin position="215"/>
        <end position="238"/>
    </location>
</feature>
<dbReference type="RefSeq" id="WP_260722706.1">
    <property type="nucleotide sequence ID" value="NZ_BAAABS010000062.1"/>
</dbReference>
<protein>
    <recommendedName>
        <fullName evidence="5">Cell division initiation protein</fullName>
    </recommendedName>
</protein>
<reference evidence="3" key="1">
    <citation type="submission" date="2021-04" db="EMBL/GenBank/DDBJ databases">
        <title>Biosynthetic gene clusters of Dactylosporangioum roseum.</title>
        <authorList>
            <person name="Hartkoorn R.C."/>
            <person name="Beaudoing E."/>
            <person name="Hot D."/>
            <person name="Moureu S."/>
        </authorList>
    </citation>
    <scope>NUCLEOTIDE SEQUENCE</scope>
    <source>
        <strain evidence="3">NRRL B-16295</strain>
    </source>
</reference>
<keyword evidence="4" id="KW-1185">Reference proteome</keyword>
<organism evidence="3 4">
    <name type="scientific">Dactylosporangium roseum</name>
    <dbReference type="NCBI Taxonomy" id="47989"/>
    <lineage>
        <taxon>Bacteria</taxon>
        <taxon>Bacillati</taxon>
        <taxon>Actinomycetota</taxon>
        <taxon>Actinomycetes</taxon>
        <taxon>Micromonosporales</taxon>
        <taxon>Micromonosporaceae</taxon>
        <taxon>Dactylosporangium</taxon>
    </lineage>
</organism>
<evidence type="ECO:0000256" key="2">
    <source>
        <dbReference type="SAM" id="MobiDB-lite"/>
    </source>
</evidence>
<evidence type="ECO:0000313" key="4">
    <source>
        <dbReference type="Proteomes" id="UP001058271"/>
    </source>
</evidence>
<evidence type="ECO:0000256" key="1">
    <source>
        <dbReference type="SAM" id="Coils"/>
    </source>
</evidence>
<evidence type="ECO:0000313" key="3">
    <source>
        <dbReference type="EMBL" id="UWZ33457.1"/>
    </source>
</evidence>
<dbReference type="PANTHER" id="PTHR35794">
    <property type="entry name" value="CELL DIVISION PROTEIN DIVIVA"/>
    <property type="match status" value="1"/>
</dbReference>
<keyword evidence="1" id="KW-0175">Coiled coil</keyword>
<name>A0ABY5YW38_9ACTN</name>
<evidence type="ECO:0008006" key="5">
    <source>
        <dbReference type="Google" id="ProtNLM"/>
    </source>
</evidence>
<dbReference type="EMBL" id="CP073721">
    <property type="protein sequence ID" value="UWZ33457.1"/>
    <property type="molecule type" value="Genomic_DNA"/>
</dbReference>